<evidence type="ECO:0000256" key="1">
    <source>
        <dbReference type="SAM" id="Phobius"/>
    </source>
</evidence>
<dbReference type="InterPro" id="IPR052728">
    <property type="entry name" value="O2_lipid_transport_reg"/>
</dbReference>
<evidence type="ECO:0000259" key="3">
    <source>
        <dbReference type="SMART" id="SM00703"/>
    </source>
</evidence>
<feature type="signal peptide" evidence="2">
    <location>
        <begin position="1"/>
        <end position="24"/>
    </location>
</feature>
<organism evidence="4 5">
    <name type="scientific">Allacma fusca</name>
    <dbReference type="NCBI Taxonomy" id="39272"/>
    <lineage>
        <taxon>Eukaryota</taxon>
        <taxon>Metazoa</taxon>
        <taxon>Ecdysozoa</taxon>
        <taxon>Arthropoda</taxon>
        <taxon>Hexapoda</taxon>
        <taxon>Collembola</taxon>
        <taxon>Symphypleona</taxon>
        <taxon>Sminthuridae</taxon>
        <taxon>Allacma</taxon>
    </lineage>
</organism>
<feature type="transmembrane region" description="Helical" evidence="1">
    <location>
        <begin position="273"/>
        <end position="296"/>
    </location>
</feature>
<dbReference type="OrthoDB" id="118951at2759"/>
<protein>
    <recommendedName>
        <fullName evidence="3">Nose resistant-to-fluoxetine protein N-terminal domain-containing protein</fullName>
    </recommendedName>
</protein>
<keyword evidence="1" id="KW-0472">Membrane</keyword>
<dbReference type="InterPro" id="IPR006621">
    <property type="entry name" value="Nose-resist-to-fluoxetine_N"/>
</dbReference>
<dbReference type="Proteomes" id="UP000708208">
    <property type="component" value="Unassembled WGS sequence"/>
</dbReference>
<keyword evidence="5" id="KW-1185">Reference proteome</keyword>
<feature type="transmembrane region" description="Helical" evidence="1">
    <location>
        <begin position="339"/>
        <end position="360"/>
    </location>
</feature>
<evidence type="ECO:0000256" key="2">
    <source>
        <dbReference type="SAM" id="SignalP"/>
    </source>
</evidence>
<accession>A0A8J2J145</accession>
<keyword evidence="2" id="KW-0732">Signal</keyword>
<evidence type="ECO:0000313" key="5">
    <source>
        <dbReference type="Proteomes" id="UP000708208"/>
    </source>
</evidence>
<dbReference type="Pfam" id="PF20146">
    <property type="entry name" value="NRF"/>
    <property type="match status" value="1"/>
</dbReference>
<feature type="non-terminal residue" evidence="4">
    <location>
        <position position="1"/>
    </location>
</feature>
<keyword evidence="1" id="KW-0812">Transmembrane</keyword>
<feature type="chain" id="PRO_5035199840" description="Nose resistant-to-fluoxetine protein N-terminal domain-containing protein" evidence="2">
    <location>
        <begin position="25"/>
        <end position="422"/>
    </location>
</feature>
<feature type="transmembrane region" description="Helical" evidence="1">
    <location>
        <begin position="380"/>
        <end position="400"/>
    </location>
</feature>
<name>A0A8J2J145_9HEXA</name>
<comment type="caution">
    <text evidence="4">The sequence shown here is derived from an EMBL/GenBank/DDBJ whole genome shotgun (WGS) entry which is preliminary data.</text>
</comment>
<evidence type="ECO:0000313" key="4">
    <source>
        <dbReference type="EMBL" id="CAG7675148.1"/>
    </source>
</evidence>
<keyword evidence="1" id="KW-1133">Transmembrane helix</keyword>
<dbReference type="EMBL" id="CAJVCH010013413">
    <property type="protein sequence ID" value="CAG7675148.1"/>
    <property type="molecule type" value="Genomic_DNA"/>
</dbReference>
<dbReference type="AlphaFoldDB" id="A0A8J2J145"/>
<proteinExistence type="predicted"/>
<sequence length="422" mass="47876">MQSNLQFIFLNIIGLSVFLHGVHSQDSETPNFYKPYVQHKRFEIDKPGQESVVHREELLLSSRLKQETIFSQFFPNEFKLNDDFYKLLFKNLTVECADQFEHYLDAISALPKIPDTWVLQMLDAWGKLPSGILSGNLGMFGDFYECVGIKGKYESKIAGSEVQVKGKYCNTLVLPGPEIMKLIGSGTEESVLETLDLGIRNSASLEELILHFLNNGWPQILPMMGTCFPAVCSNQDVQEILTSFHTHKLKDLMTQVVVDCRTDEKPPLGGGEYAMIVVLSLIALVCISGTCIDVYGTAALKQRPGMNVILAFSVYTNTKRWLNMSVGTENLGCFHGLKFFSMLWILQGHTFVTAVSLLVWNNWDVKTIHEDWSVYPIINGFNSVDTFFVLSGILVCYNLMKELDKQEGRFNYILFVVHRYLR</sequence>
<gene>
    <name evidence="4" type="ORF">AFUS01_LOCUS2352</name>
</gene>
<dbReference type="PANTHER" id="PTHR11161">
    <property type="entry name" value="O-ACYLTRANSFERASE"/>
    <property type="match status" value="1"/>
</dbReference>
<dbReference type="SMART" id="SM00703">
    <property type="entry name" value="NRF"/>
    <property type="match status" value="1"/>
</dbReference>
<feature type="domain" description="Nose resistant-to-fluoxetine protein N-terminal" evidence="3">
    <location>
        <begin position="93"/>
        <end position="262"/>
    </location>
</feature>
<reference evidence="4" key="1">
    <citation type="submission" date="2021-06" db="EMBL/GenBank/DDBJ databases">
        <authorList>
            <person name="Hodson N. C."/>
            <person name="Mongue J. A."/>
            <person name="Jaron S. K."/>
        </authorList>
    </citation>
    <scope>NUCLEOTIDE SEQUENCE</scope>
</reference>
<dbReference type="PANTHER" id="PTHR11161:SF0">
    <property type="entry name" value="O-ACYLTRANSFERASE LIKE PROTEIN"/>
    <property type="match status" value="1"/>
</dbReference>